<dbReference type="Gene3D" id="3.20.20.100">
    <property type="entry name" value="NADP-dependent oxidoreductase domain"/>
    <property type="match status" value="1"/>
</dbReference>
<evidence type="ECO:0000256" key="3">
    <source>
        <dbReference type="ARBA" id="ARBA00023002"/>
    </source>
</evidence>
<evidence type="ECO:0000256" key="1">
    <source>
        <dbReference type="ARBA" id="ARBA00006515"/>
    </source>
</evidence>
<keyword evidence="2" id="KW-0521">NADP</keyword>
<keyword evidence="3" id="KW-0560">Oxidoreductase</keyword>
<evidence type="ECO:0000313" key="6">
    <source>
        <dbReference type="Proteomes" id="UP001597045"/>
    </source>
</evidence>
<evidence type="ECO:0000313" key="5">
    <source>
        <dbReference type="EMBL" id="MFD1045355.1"/>
    </source>
</evidence>
<keyword evidence="6" id="KW-1185">Reference proteome</keyword>
<accession>A0ABW3M8V5</accession>
<name>A0ABW3M8V5_9PSEU</name>
<reference evidence="6" key="1">
    <citation type="journal article" date="2019" name="Int. J. Syst. Evol. Microbiol.">
        <title>The Global Catalogue of Microorganisms (GCM) 10K type strain sequencing project: providing services to taxonomists for standard genome sequencing and annotation.</title>
        <authorList>
            <consortium name="The Broad Institute Genomics Platform"/>
            <consortium name="The Broad Institute Genome Sequencing Center for Infectious Disease"/>
            <person name="Wu L."/>
            <person name="Ma J."/>
        </authorList>
    </citation>
    <scope>NUCLEOTIDE SEQUENCE [LARGE SCALE GENOMIC DNA]</scope>
    <source>
        <strain evidence="6">JCM 31486</strain>
    </source>
</reference>
<proteinExistence type="inferred from homology"/>
<comment type="similarity">
    <text evidence="1">Belongs to the shaker potassium channel beta subunit family.</text>
</comment>
<dbReference type="InterPro" id="IPR005399">
    <property type="entry name" value="K_chnl_volt-dep_bsu_KCNAB-rel"/>
</dbReference>
<protein>
    <submittedName>
        <fullName evidence="5">Aldo/keto reductase</fullName>
    </submittedName>
</protein>
<dbReference type="SUPFAM" id="SSF51430">
    <property type="entry name" value="NAD(P)-linked oxidoreductase"/>
    <property type="match status" value="1"/>
</dbReference>
<dbReference type="PANTHER" id="PTHR43150:SF2">
    <property type="entry name" value="HYPERKINETIC, ISOFORM M"/>
    <property type="match status" value="1"/>
</dbReference>
<evidence type="ECO:0000256" key="2">
    <source>
        <dbReference type="ARBA" id="ARBA00022857"/>
    </source>
</evidence>
<evidence type="ECO:0000259" key="4">
    <source>
        <dbReference type="Pfam" id="PF00248"/>
    </source>
</evidence>
<gene>
    <name evidence="5" type="ORF">ACFQ1S_07025</name>
</gene>
<dbReference type="PANTHER" id="PTHR43150">
    <property type="entry name" value="HYPERKINETIC, ISOFORM M"/>
    <property type="match status" value="1"/>
</dbReference>
<dbReference type="Proteomes" id="UP001597045">
    <property type="component" value="Unassembled WGS sequence"/>
</dbReference>
<dbReference type="InterPro" id="IPR023210">
    <property type="entry name" value="NADP_OxRdtase_dom"/>
</dbReference>
<organism evidence="5 6">
    <name type="scientific">Kibdelosporangium lantanae</name>
    <dbReference type="NCBI Taxonomy" id="1497396"/>
    <lineage>
        <taxon>Bacteria</taxon>
        <taxon>Bacillati</taxon>
        <taxon>Actinomycetota</taxon>
        <taxon>Actinomycetes</taxon>
        <taxon>Pseudonocardiales</taxon>
        <taxon>Pseudonocardiaceae</taxon>
        <taxon>Kibdelosporangium</taxon>
    </lineage>
</organism>
<comment type="caution">
    <text evidence="5">The sequence shown here is derived from an EMBL/GenBank/DDBJ whole genome shotgun (WGS) entry which is preliminary data.</text>
</comment>
<dbReference type="Pfam" id="PF00248">
    <property type="entry name" value="Aldo_ket_red"/>
    <property type="match status" value="1"/>
</dbReference>
<feature type="domain" description="NADP-dependent oxidoreductase" evidence="4">
    <location>
        <begin position="14"/>
        <end position="284"/>
    </location>
</feature>
<dbReference type="EMBL" id="JBHTIS010000273">
    <property type="protein sequence ID" value="MFD1045355.1"/>
    <property type="molecule type" value="Genomic_DNA"/>
</dbReference>
<sequence length="303" mass="34026">MLYRRLGDIEVPVLSLGSWNTWDRVDFQEAVVMIARAAELGCAFFDVAHYDMGPHAENSRTDVIFGKAVREAGLKREDWLYCGKLWLWEYPAKGFTQQLTRALDRVGAERADMVVVGDYFNTVDNERIVDDVAEQIDAGRFTTWGVNNWPYQDVRAAIDIARRRGLQPPRFAQLKYSLARRAMAEKYRSLFEANELALQASDVFEGGVLVGKLRPGRKIGADVGGIRNQIVAAWPRVDALAKELGGTPAQVAIAFCLANPHTSNVLMGVSRLAQLTENVRALELVERIPDTADLWLDKKEMEQ</sequence>
<dbReference type="InterPro" id="IPR036812">
    <property type="entry name" value="NAD(P)_OxRdtase_dom_sf"/>
</dbReference>